<evidence type="ECO:0000256" key="14">
    <source>
        <dbReference type="RuleBase" id="RU365056"/>
    </source>
</evidence>
<dbReference type="InterPro" id="IPR008930">
    <property type="entry name" value="Terpenoid_cyclase/PrenylTrfase"/>
</dbReference>
<evidence type="ECO:0000256" key="8">
    <source>
        <dbReference type="ARBA" id="ARBA00022737"/>
    </source>
</evidence>
<dbReference type="Proteomes" id="UP001258017">
    <property type="component" value="Unassembled WGS sequence"/>
</dbReference>
<evidence type="ECO:0000313" key="17">
    <source>
        <dbReference type="Proteomes" id="UP001258017"/>
    </source>
</evidence>
<evidence type="ECO:0000256" key="2">
    <source>
        <dbReference type="ARBA" id="ARBA00012702"/>
    </source>
</evidence>
<dbReference type="CDD" id="cd02893">
    <property type="entry name" value="FTase"/>
    <property type="match status" value="1"/>
</dbReference>
<comment type="cofactor">
    <cofactor evidence="14">
        <name>Zn(2+)</name>
        <dbReference type="ChEBI" id="CHEBI:29105"/>
    </cofactor>
    <text evidence="14">Binds 1 zinc ion per subunit.</text>
</comment>
<comment type="subunit">
    <text evidence="14">Heterodimer of an alpha and a beta subunit.</text>
</comment>
<dbReference type="GO" id="GO:0097354">
    <property type="term" value="P:prenylation"/>
    <property type="evidence" value="ECO:0007669"/>
    <property type="project" value="UniProtKB-UniRule"/>
</dbReference>
<comment type="function">
    <text evidence="12">Essential subunit of the farnesyltransferase complex. Catalyzes the transfer of a farnesyl moiety from farnesyl diphosphate to a cysteine at the fourth position from the C-terminus of several proteins having the C-terminal sequence Cys-aliphatic-aliphatic-X.</text>
</comment>
<dbReference type="InterPro" id="IPR001330">
    <property type="entry name" value="Prenyltrans"/>
</dbReference>
<reference evidence="16" key="1">
    <citation type="submission" date="2021-08" db="EMBL/GenBank/DDBJ databases">
        <authorList>
            <person name="Misof B."/>
            <person name="Oliver O."/>
            <person name="Podsiadlowski L."/>
            <person name="Donath A."/>
            <person name="Peters R."/>
            <person name="Mayer C."/>
            <person name="Rust J."/>
            <person name="Gunkel S."/>
            <person name="Lesny P."/>
            <person name="Martin S."/>
            <person name="Oeyen J.P."/>
            <person name="Petersen M."/>
            <person name="Panagiotis P."/>
            <person name="Wilbrandt J."/>
            <person name="Tanja T."/>
        </authorList>
    </citation>
    <scope>NUCLEOTIDE SEQUENCE</scope>
    <source>
        <strain evidence="16">GBR_01_08_01A</strain>
        <tissue evidence="16">Thorax + abdomen</tissue>
    </source>
</reference>
<protein>
    <recommendedName>
        <fullName evidence="3 14">Protein farnesyltransferase subunit beta</fullName>
        <shortName evidence="14">FTase-beta</shortName>
        <ecNumber evidence="2 14">2.5.1.58</ecNumber>
    </recommendedName>
</protein>
<evidence type="ECO:0000256" key="12">
    <source>
        <dbReference type="ARBA" id="ARBA00055850"/>
    </source>
</evidence>
<dbReference type="PANTHER" id="PTHR11774">
    <property type="entry name" value="GERANYLGERANYL TRANSFERASE TYPE BETA SUBUNIT"/>
    <property type="match status" value="1"/>
</dbReference>
<accession>A0AAD9R9W4</accession>
<keyword evidence="17" id="KW-1185">Reference proteome</keyword>
<comment type="similarity">
    <text evidence="1 14">Belongs to the protein prenyltransferase subunit beta family.</text>
</comment>
<evidence type="ECO:0000256" key="7">
    <source>
        <dbReference type="ARBA" id="ARBA00022723"/>
    </source>
</evidence>
<dbReference type="InterPro" id="IPR045089">
    <property type="entry name" value="PGGT1B-like"/>
</dbReference>
<keyword evidence="8" id="KW-0677">Repeat</keyword>
<dbReference type="GO" id="GO:0008270">
    <property type="term" value="F:zinc ion binding"/>
    <property type="evidence" value="ECO:0007669"/>
    <property type="project" value="UniProtKB-UniRule"/>
</dbReference>
<dbReference type="Gene3D" id="1.50.10.20">
    <property type="match status" value="1"/>
</dbReference>
<name>A0AAD9R9W4_9HYME</name>
<comment type="subunit">
    <text evidence="13">Heterodimer of FNTA and FNTB.</text>
</comment>
<keyword evidence="10" id="KW-0443">Lipid metabolism</keyword>
<dbReference type="AlphaFoldDB" id="A0AAD9R9W4"/>
<dbReference type="InterPro" id="IPR026872">
    <property type="entry name" value="FTB"/>
</dbReference>
<dbReference type="FunFam" id="1.50.10.20:FF:000007">
    <property type="entry name" value="Protein farnesyltransferase subunit beta"/>
    <property type="match status" value="1"/>
</dbReference>
<evidence type="ECO:0000256" key="5">
    <source>
        <dbReference type="ARBA" id="ARBA00022602"/>
    </source>
</evidence>
<evidence type="ECO:0000256" key="13">
    <source>
        <dbReference type="ARBA" id="ARBA00064192"/>
    </source>
</evidence>
<dbReference type="PANTHER" id="PTHR11774:SF6">
    <property type="entry name" value="PROTEIN FARNESYLTRANSFERASE SUBUNIT BETA"/>
    <property type="match status" value="1"/>
</dbReference>
<comment type="function">
    <text evidence="14">Catalyzes the transfer of a farnesyl moiety from farnesyl diphosphate to a cysteine at the fourth position from the C-terminus of several proteins. The beta subunit is responsible for peptide-binding.</text>
</comment>
<evidence type="ECO:0000256" key="3">
    <source>
        <dbReference type="ARBA" id="ARBA00015798"/>
    </source>
</evidence>
<evidence type="ECO:0000256" key="6">
    <source>
        <dbReference type="ARBA" id="ARBA00022679"/>
    </source>
</evidence>
<keyword evidence="4" id="KW-0597">Phosphoprotein</keyword>
<keyword evidence="7 14" id="KW-0479">Metal-binding</keyword>
<dbReference type="GO" id="GO:0006629">
    <property type="term" value="P:lipid metabolic process"/>
    <property type="evidence" value="ECO:0007669"/>
    <property type="project" value="UniProtKB-KW"/>
</dbReference>
<evidence type="ECO:0000256" key="11">
    <source>
        <dbReference type="ARBA" id="ARBA00050225"/>
    </source>
</evidence>
<feature type="domain" description="Prenyltransferase alpha-alpha toroid" evidence="15">
    <location>
        <begin position="63"/>
        <end position="385"/>
    </location>
</feature>
<reference evidence="16" key="2">
    <citation type="journal article" date="2023" name="Commun. Biol.">
        <title>Intrasexual cuticular hydrocarbon dimorphism in a wasp sheds light on hydrocarbon biosynthesis genes in Hymenoptera.</title>
        <authorList>
            <person name="Moris V.C."/>
            <person name="Podsiadlowski L."/>
            <person name="Martin S."/>
            <person name="Oeyen J.P."/>
            <person name="Donath A."/>
            <person name="Petersen M."/>
            <person name="Wilbrandt J."/>
            <person name="Misof B."/>
            <person name="Liedtke D."/>
            <person name="Thamm M."/>
            <person name="Scheiner R."/>
            <person name="Schmitt T."/>
            <person name="Niehuis O."/>
        </authorList>
    </citation>
    <scope>NUCLEOTIDE SEQUENCE</scope>
    <source>
        <strain evidence="16">GBR_01_08_01A</strain>
    </source>
</reference>
<dbReference type="GO" id="GO:0005965">
    <property type="term" value="C:protein farnesyltransferase complex"/>
    <property type="evidence" value="ECO:0007669"/>
    <property type="project" value="UniProtKB-UniRule"/>
</dbReference>
<evidence type="ECO:0000256" key="9">
    <source>
        <dbReference type="ARBA" id="ARBA00022833"/>
    </source>
</evidence>
<dbReference type="SUPFAM" id="SSF48239">
    <property type="entry name" value="Terpenoid cyclases/Protein prenyltransferases"/>
    <property type="match status" value="1"/>
</dbReference>
<organism evidence="16 17">
    <name type="scientific">Odynerus spinipes</name>
    <dbReference type="NCBI Taxonomy" id="1348599"/>
    <lineage>
        <taxon>Eukaryota</taxon>
        <taxon>Metazoa</taxon>
        <taxon>Ecdysozoa</taxon>
        <taxon>Arthropoda</taxon>
        <taxon>Hexapoda</taxon>
        <taxon>Insecta</taxon>
        <taxon>Pterygota</taxon>
        <taxon>Neoptera</taxon>
        <taxon>Endopterygota</taxon>
        <taxon>Hymenoptera</taxon>
        <taxon>Apocrita</taxon>
        <taxon>Aculeata</taxon>
        <taxon>Vespoidea</taxon>
        <taxon>Vespidae</taxon>
        <taxon>Eumeninae</taxon>
        <taxon>Odynerus</taxon>
    </lineage>
</organism>
<keyword evidence="5 14" id="KW-0637">Prenyltransferase</keyword>
<dbReference type="EC" id="2.5.1.58" evidence="2 14"/>
<gene>
    <name evidence="16" type="ORF">KPH14_007171</name>
</gene>
<evidence type="ECO:0000256" key="10">
    <source>
        <dbReference type="ARBA" id="ARBA00023098"/>
    </source>
</evidence>
<keyword evidence="6 14" id="KW-0808">Transferase</keyword>
<comment type="caution">
    <text evidence="16">The sequence shown here is derived from an EMBL/GenBank/DDBJ whole genome shotgun (WGS) entry which is preliminary data.</text>
</comment>
<evidence type="ECO:0000256" key="1">
    <source>
        <dbReference type="ARBA" id="ARBA00010497"/>
    </source>
</evidence>
<evidence type="ECO:0000259" key="15">
    <source>
        <dbReference type="Pfam" id="PF00432"/>
    </source>
</evidence>
<proteinExistence type="inferred from homology"/>
<dbReference type="Pfam" id="PF00432">
    <property type="entry name" value="Prenyltrans"/>
    <property type="match status" value="1"/>
</dbReference>
<dbReference type="GO" id="GO:0004660">
    <property type="term" value="F:protein farnesyltransferase activity"/>
    <property type="evidence" value="ECO:0007669"/>
    <property type="project" value="UniProtKB-UniRule"/>
</dbReference>
<dbReference type="EMBL" id="JAIFRP010004408">
    <property type="protein sequence ID" value="KAK2575786.1"/>
    <property type="molecule type" value="Genomic_DNA"/>
</dbReference>
<keyword evidence="9 14" id="KW-0862">Zinc</keyword>
<evidence type="ECO:0000313" key="16">
    <source>
        <dbReference type="EMBL" id="KAK2575786.1"/>
    </source>
</evidence>
<sequence>MCFSIMWNSEFNDVDDGTHVRSYTEVLKERTDEEGLETATTIEQIRAEKNVLKLYKLNKEPILTRHKHVALLKKSLINLNESYECLDSSRPWLCYWILHSLHILGESLEEEEYSQIVGFLAKCQSEKGGFGGGPGQHPHLAPTYAAVNALCIIGTREAYTVIDRKGLYHFLLSLRGEDGAFSMHMDGEVDIRGVYCAVSVARLTNVYTPELFKGTEEWIAKCQTWEGGFGGCPGMEAHGGYAYCGLASLVLLGKTNLCRIPSLLRWIVNRQMRLEGGFQGRTNKLVDGCYSFWQGGAFPLIHAILSKEEKVFHSNYWLFNQEALQEYILLCCQHPSGGLVDKPERNRDIYHTCYALSGLSIAQNSPRPSIIGPPNINAVEMIHPVNTNQAAPFTTSTRPGISESSLVEHYSTTPNIARERVYGERESKDALSIGLLIDSRLHLVQRREM</sequence>
<evidence type="ECO:0000256" key="4">
    <source>
        <dbReference type="ARBA" id="ARBA00022553"/>
    </source>
</evidence>
<comment type="catalytic activity">
    <reaction evidence="11">
        <text>L-cysteinyl-[protein] + (2E,6E)-farnesyl diphosphate = S-(2E,6E)-farnesyl-L-cysteinyl-[protein] + diphosphate</text>
        <dbReference type="Rhea" id="RHEA:13345"/>
        <dbReference type="Rhea" id="RHEA-COMP:10131"/>
        <dbReference type="Rhea" id="RHEA-COMP:11535"/>
        <dbReference type="ChEBI" id="CHEBI:29950"/>
        <dbReference type="ChEBI" id="CHEBI:33019"/>
        <dbReference type="ChEBI" id="CHEBI:86019"/>
        <dbReference type="ChEBI" id="CHEBI:175763"/>
        <dbReference type="EC" id="2.5.1.58"/>
    </reaction>
</comment>